<proteinExistence type="predicted"/>
<evidence type="ECO:0000313" key="3">
    <source>
        <dbReference type="Proteomes" id="UP001172911"/>
    </source>
</evidence>
<keyword evidence="3" id="KW-1185">Reference proteome</keyword>
<gene>
    <name evidence="2" type="ORF">P6N53_07890</name>
</gene>
<feature type="domain" description="Phage head morphogenesis" evidence="1">
    <location>
        <begin position="153"/>
        <end position="272"/>
    </location>
</feature>
<dbReference type="Pfam" id="PF04233">
    <property type="entry name" value="Phage_Mu_F"/>
    <property type="match status" value="1"/>
</dbReference>
<evidence type="ECO:0000259" key="1">
    <source>
        <dbReference type="Pfam" id="PF04233"/>
    </source>
</evidence>
<reference evidence="2" key="2">
    <citation type="submission" date="2023-03" db="EMBL/GenBank/DDBJ databases">
        <authorList>
            <person name="Zhang Z."/>
        </authorList>
    </citation>
    <scope>NUCLEOTIDE SEQUENCE</scope>
    <source>
        <strain evidence="2">DSA</strain>
    </source>
</reference>
<dbReference type="EMBL" id="JARPTC010000010">
    <property type="protein sequence ID" value="MDO7787136.1"/>
    <property type="molecule type" value="Genomic_DNA"/>
</dbReference>
<sequence>MYVMRKIDRLLKSINSFIKEEEEEITELVPEFPGLEKVPGYIEGYEKKVAKLLRTQRKYYIDGINAFVAKDVTLDTLLEHIIGELFKSDGFVADMEEETKVYLAMNISELTSVIMEAIDEDVAFEVLSVRTTKWIEDWAHDLSLLMQLNTHRAIEDAFMIAIENGDGIEKAVMTIKDLPQFDRARARTTAITEILAACSRSQWEAYQQSPAVVGKTWRHSGSKKNNPRPAHVKLNNTTIPVDDKFDVNGHEADYPRDPSLPGSERIKCHCVLSPEVDERILGLTKEEKEKIRQEALEQLK</sequence>
<name>A0AAW7ZCS6_9FIRM</name>
<dbReference type="InterPro" id="IPR006528">
    <property type="entry name" value="Phage_head_morphogenesis_dom"/>
</dbReference>
<reference evidence="2" key="1">
    <citation type="journal article" date="2023" name="J. Hazard. Mater.">
        <title>Anaerobic biodegradation of pyrene and benzo[a]pyrene by a new sulfate-reducing Desulforamulus aquiferis strain DSA.</title>
        <authorList>
            <person name="Zhang Z."/>
            <person name="Sun J."/>
            <person name="Gong X."/>
            <person name="Wang C."/>
            <person name="Wang H."/>
        </authorList>
    </citation>
    <scope>NUCLEOTIDE SEQUENCE</scope>
    <source>
        <strain evidence="2">DSA</strain>
    </source>
</reference>
<dbReference type="AlphaFoldDB" id="A0AAW7ZCS6"/>
<organism evidence="2 3">
    <name type="scientific">Desulforamulus aquiferis</name>
    <dbReference type="NCBI Taxonomy" id="1397668"/>
    <lineage>
        <taxon>Bacteria</taxon>
        <taxon>Bacillati</taxon>
        <taxon>Bacillota</taxon>
        <taxon>Clostridia</taxon>
        <taxon>Eubacteriales</taxon>
        <taxon>Peptococcaceae</taxon>
        <taxon>Desulforamulus</taxon>
    </lineage>
</organism>
<dbReference type="RefSeq" id="WP_304542281.1">
    <property type="nucleotide sequence ID" value="NZ_JARPTC010000010.1"/>
</dbReference>
<evidence type="ECO:0000313" key="2">
    <source>
        <dbReference type="EMBL" id="MDO7787136.1"/>
    </source>
</evidence>
<dbReference type="Proteomes" id="UP001172911">
    <property type="component" value="Unassembled WGS sequence"/>
</dbReference>
<protein>
    <submittedName>
        <fullName evidence="2">Phage minor head protein</fullName>
    </submittedName>
</protein>
<accession>A0AAW7ZCS6</accession>
<comment type="caution">
    <text evidence="2">The sequence shown here is derived from an EMBL/GenBank/DDBJ whole genome shotgun (WGS) entry which is preliminary data.</text>
</comment>